<proteinExistence type="predicted"/>
<dbReference type="RefSeq" id="WP_157795138.1">
    <property type="nucleotide sequence ID" value="NZ_CP024870.1"/>
</dbReference>
<protein>
    <submittedName>
        <fullName evidence="1">Uncharacterized protein</fullName>
    </submittedName>
</protein>
<organism evidence="1 2">
    <name type="scientific">Spiroplasma clarkii</name>
    <dbReference type="NCBI Taxonomy" id="2139"/>
    <lineage>
        <taxon>Bacteria</taxon>
        <taxon>Bacillati</taxon>
        <taxon>Mycoplasmatota</taxon>
        <taxon>Mollicutes</taxon>
        <taxon>Entomoplasmatales</taxon>
        <taxon>Spiroplasmataceae</taxon>
        <taxon>Spiroplasma</taxon>
    </lineage>
</organism>
<dbReference type="EMBL" id="CP024870">
    <property type="protein sequence ID" value="ATX71038.1"/>
    <property type="molecule type" value="Genomic_DNA"/>
</dbReference>
<keyword evidence="2" id="KW-1185">Reference proteome</keyword>
<dbReference type="Proteomes" id="UP000231179">
    <property type="component" value="Chromosome"/>
</dbReference>
<gene>
    <name evidence="1" type="ORF">SCLAR_v1c07210</name>
</gene>
<name>A0A2K8KH94_9MOLU</name>
<evidence type="ECO:0000313" key="1">
    <source>
        <dbReference type="EMBL" id="ATX71038.1"/>
    </source>
</evidence>
<accession>A0A2K8KH94</accession>
<evidence type="ECO:0000313" key="2">
    <source>
        <dbReference type="Proteomes" id="UP000231179"/>
    </source>
</evidence>
<reference evidence="1 2" key="1">
    <citation type="submission" date="2017-11" db="EMBL/GenBank/DDBJ databases">
        <title>Complete genome sequence of Spiroplasma clarkii CN-5 (DSM 19994).</title>
        <authorList>
            <person name="Tsai Y.-M."/>
            <person name="Chang A."/>
            <person name="Lo W.-S."/>
            <person name="Kuo C.-H."/>
        </authorList>
    </citation>
    <scope>NUCLEOTIDE SEQUENCE [LARGE SCALE GENOMIC DNA]</scope>
    <source>
        <strain evidence="1 2">CN-5</strain>
    </source>
</reference>
<dbReference type="AlphaFoldDB" id="A0A2K8KH94"/>
<sequence>MKKSKKILVVFLTMIVLIATALTFLNNSQKNAAYAASKINQAYFN</sequence>